<feature type="transmembrane region" description="Helical" evidence="1">
    <location>
        <begin position="20"/>
        <end position="45"/>
    </location>
</feature>
<gene>
    <name evidence="2" type="ORF">LuPra_04584</name>
</gene>
<evidence type="ECO:0008006" key="4">
    <source>
        <dbReference type="Google" id="ProtNLM"/>
    </source>
</evidence>
<accession>A0A143PU55</accession>
<keyword evidence="1" id="KW-0812">Transmembrane</keyword>
<keyword evidence="1" id="KW-0472">Membrane</keyword>
<keyword evidence="3" id="KW-1185">Reference proteome</keyword>
<dbReference type="RefSeq" id="WP_157899557.1">
    <property type="nucleotide sequence ID" value="NZ_CP015136.1"/>
</dbReference>
<evidence type="ECO:0000313" key="3">
    <source>
        <dbReference type="Proteomes" id="UP000076079"/>
    </source>
</evidence>
<dbReference type="STRING" id="1855912.LuPra_04584"/>
<reference evidence="3" key="2">
    <citation type="submission" date="2016-04" db="EMBL/GenBank/DDBJ databases">
        <title>First Complete Genome Sequence of a Subdivision 6 Acidobacterium.</title>
        <authorList>
            <person name="Huang S."/>
            <person name="Vieira S."/>
            <person name="Bunk B."/>
            <person name="Riedel T."/>
            <person name="Sproeer C."/>
            <person name="Overmann J."/>
        </authorList>
    </citation>
    <scope>NUCLEOTIDE SEQUENCE [LARGE SCALE GENOMIC DNA]</scope>
    <source>
        <strain evidence="3">DSM 100886 HEG_-6_39</strain>
    </source>
</reference>
<proteinExistence type="predicted"/>
<evidence type="ECO:0000313" key="2">
    <source>
        <dbReference type="EMBL" id="AMY11334.1"/>
    </source>
</evidence>
<sequence>MSTPLPPTIPVAVPQQSSKATIAVVIGVLGIVCCGLLAPVAWYLANEEIKGIDAGRLSEANRGMAQVAKILGIIGSILLVLGLLWIVFFGGLTMLGALTGGHGM</sequence>
<dbReference type="EMBL" id="CP015136">
    <property type="protein sequence ID" value="AMY11334.1"/>
    <property type="molecule type" value="Genomic_DNA"/>
</dbReference>
<dbReference type="Proteomes" id="UP000076079">
    <property type="component" value="Chromosome"/>
</dbReference>
<organism evidence="2 3">
    <name type="scientific">Luteitalea pratensis</name>
    <dbReference type="NCBI Taxonomy" id="1855912"/>
    <lineage>
        <taxon>Bacteria</taxon>
        <taxon>Pseudomonadati</taxon>
        <taxon>Acidobacteriota</taxon>
        <taxon>Vicinamibacteria</taxon>
        <taxon>Vicinamibacterales</taxon>
        <taxon>Vicinamibacteraceae</taxon>
        <taxon>Luteitalea</taxon>
    </lineage>
</organism>
<evidence type="ECO:0000256" key="1">
    <source>
        <dbReference type="SAM" id="Phobius"/>
    </source>
</evidence>
<feature type="transmembrane region" description="Helical" evidence="1">
    <location>
        <begin position="66"/>
        <end position="88"/>
    </location>
</feature>
<keyword evidence="1" id="KW-1133">Transmembrane helix</keyword>
<name>A0A143PU55_LUTPR</name>
<reference evidence="2 3" key="1">
    <citation type="journal article" date="2016" name="Genome Announc.">
        <title>First Complete Genome Sequence of a Subdivision 6 Acidobacterium Strain.</title>
        <authorList>
            <person name="Huang S."/>
            <person name="Vieira S."/>
            <person name="Bunk B."/>
            <person name="Riedel T."/>
            <person name="Sproer C."/>
            <person name="Overmann J."/>
        </authorList>
    </citation>
    <scope>NUCLEOTIDE SEQUENCE [LARGE SCALE GENOMIC DNA]</scope>
    <source>
        <strain evidence="3">DSM 100886 HEG_-6_39</strain>
    </source>
</reference>
<dbReference type="AlphaFoldDB" id="A0A143PU55"/>
<dbReference type="KEGG" id="abac:LuPra_04584"/>
<protein>
    <recommendedName>
        <fullName evidence="4">DUF4190 domain-containing protein</fullName>
    </recommendedName>
</protein>